<feature type="domain" description="Fibronectin type-III" evidence="1">
    <location>
        <begin position="22"/>
        <end position="117"/>
    </location>
</feature>
<comment type="caution">
    <text evidence="2">The sequence shown here is derived from an EMBL/GenBank/DDBJ whole genome shotgun (WGS) entry which is preliminary data.</text>
</comment>
<dbReference type="OrthoDB" id="6426872at2759"/>
<keyword evidence="3" id="KW-1185">Reference proteome</keyword>
<dbReference type="AlphaFoldDB" id="A0A9J6FVM7"/>
<dbReference type="InterPro" id="IPR003961">
    <property type="entry name" value="FN3_dom"/>
</dbReference>
<accession>A0A9J6FVM7</accession>
<protein>
    <recommendedName>
        <fullName evidence="1">Fibronectin type-III domain-containing protein</fullName>
    </recommendedName>
</protein>
<dbReference type="PROSITE" id="PS50853">
    <property type="entry name" value="FN3"/>
    <property type="match status" value="1"/>
</dbReference>
<evidence type="ECO:0000313" key="2">
    <source>
        <dbReference type="EMBL" id="KAH9370190.1"/>
    </source>
</evidence>
<dbReference type="VEuPathDB" id="VectorBase:HLOH_052221"/>
<dbReference type="CDD" id="cd00063">
    <property type="entry name" value="FN3"/>
    <property type="match status" value="1"/>
</dbReference>
<name>A0A9J6FVM7_HAELO</name>
<dbReference type="Gene3D" id="2.60.40.10">
    <property type="entry name" value="Immunoglobulins"/>
    <property type="match status" value="1"/>
</dbReference>
<dbReference type="InterPro" id="IPR013783">
    <property type="entry name" value="Ig-like_fold"/>
</dbReference>
<evidence type="ECO:0000313" key="3">
    <source>
        <dbReference type="Proteomes" id="UP000821853"/>
    </source>
</evidence>
<dbReference type="EMBL" id="JABSTR010000005">
    <property type="protein sequence ID" value="KAH9370190.1"/>
    <property type="molecule type" value="Genomic_DNA"/>
</dbReference>
<reference evidence="2 3" key="1">
    <citation type="journal article" date="2020" name="Cell">
        <title>Large-Scale Comparative Analyses of Tick Genomes Elucidate Their Genetic Diversity and Vector Capacities.</title>
        <authorList>
            <consortium name="Tick Genome and Microbiome Consortium (TIGMIC)"/>
            <person name="Jia N."/>
            <person name="Wang J."/>
            <person name="Shi W."/>
            <person name="Du L."/>
            <person name="Sun Y."/>
            <person name="Zhan W."/>
            <person name="Jiang J.F."/>
            <person name="Wang Q."/>
            <person name="Zhang B."/>
            <person name="Ji P."/>
            <person name="Bell-Sakyi L."/>
            <person name="Cui X.M."/>
            <person name="Yuan T.T."/>
            <person name="Jiang B.G."/>
            <person name="Yang W.F."/>
            <person name="Lam T.T."/>
            <person name="Chang Q.C."/>
            <person name="Ding S.J."/>
            <person name="Wang X.J."/>
            <person name="Zhu J.G."/>
            <person name="Ruan X.D."/>
            <person name="Zhao L."/>
            <person name="Wei J.T."/>
            <person name="Ye R.Z."/>
            <person name="Que T.C."/>
            <person name="Du C.H."/>
            <person name="Zhou Y.H."/>
            <person name="Cheng J.X."/>
            <person name="Dai P.F."/>
            <person name="Guo W.B."/>
            <person name="Han X.H."/>
            <person name="Huang E.J."/>
            <person name="Li L.F."/>
            <person name="Wei W."/>
            <person name="Gao Y.C."/>
            <person name="Liu J.Z."/>
            <person name="Shao H.Z."/>
            <person name="Wang X."/>
            <person name="Wang C.C."/>
            <person name="Yang T.C."/>
            <person name="Huo Q.B."/>
            <person name="Li W."/>
            <person name="Chen H.Y."/>
            <person name="Chen S.E."/>
            <person name="Zhou L.G."/>
            <person name="Ni X.B."/>
            <person name="Tian J.H."/>
            <person name="Sheng Y."/>
            <person name="Liu T."/>
            <person name="Pan Y.S."/>
            <person name="Xia L.Y."/>
            <person name="Li J."/>
            <person name="Zhao F."/>
            <person name="Cao W.C."/>
        </authorList>
    </citation>
    <scope>NUCLEOTIDE SEQUENCE [LARGE SCALE GENOMIC DNA]</scope>
    <source>
        <strain evidence="2">HaeL-2018</strain>
    </source>
</reference>
<evidence type="ECO:0000259" key="1">
    <source>
        <dbReference type="PROSITE" id="PS50853"/>
    </source>
</evidence>
<proteinExistence type="predicted"/>
<dbReference type="InterPro" id="IPR036116">
    <property type="entry name" value="FN3_sf"/>
</dbReference>
<sequence length="150" mass="17070">MAVEGVVFSFNVCIADSGITEADDEPWGITVTPPDTVTLHWGPPARGMIQALSYIVEKRDPSDQDWVPVVIVDAHVTSCVIRELNLREEHWFRVLARSSMGLTSVLETDRPVQLREETCKFDMKEGFTTIYLYLRHVHCDAYMNVRMVAK</sequence>
<dbReference type="SUPFAM" id="SSF49265">
    <property type="entry name" value="Fibronectin type III"/>
    <property type="match status" value="1"/>
</dbReference>
<gene>
    <name evidence="2" type="ORF">HPB48_019375</name>
</gene>
<organism evidence="2 3">
    <name type="scientific">Haemaphysalis longicornis</name>
    <name type="common">Bush tick</name>
    <dbReference type="NCBI Taxonomy" id="44386"/>
    <lineage>
        <taxon>Eukaryota</taxon>
        <taxon>Metazoa</taxon>
        <taxon>Ecdysozoa</taxon>
        <taxon>Arthropoda</taxon>
        <taxon>Chelicerata</taxon>
        <taxon>Arachnida</taxon>
        <taxon>Acari</taxon>
        <taxon>Parasitiformes</taxon>
        <taxon>Ixodida</taxon>
        <taxon>Ixodoidea</taxon>
        <taxon>Ixodidae</taxon>
        <taxon>Haemaphysalinae</taxon>
        <taxon>Haemaphysalis</taxon>
    </lineage>
</organism>
<dbReference type="Proteomes" id="UP000821853">
    <property type="component" value="Chromosome 3"/>
</dbReference>